<evidence type="ECO:0000256" key="1">
    <source>
        <dbReference type="ARBA" id="ARBA00004651"/>
    </source>
</evidence>
<dbReference type="Pfam" id="PF03899">
    <property type="entry name" value="ATP-synt_I"/>
    <property type="match status" value="1"/>
</dbReference>
<keyword evidence="5 6" id="KW-0472">Membrane</keyword>
<evidence type="ECO:0000256" key="2">
    <source>
        <dbReference type="ARBA" id="ARBA00022475"/>
    </source>
</evidence>
<evidence type="ECO:0000313" key="7">
    <source>
        <dbReference type="EMBL" id="SMC28137.1"/>
    </source>
</evidence>
<keyword evidence="3 6" id="KW-0812">Transmembrane</keyword>
<protein>
    <submittedName>
        <fullName evidence="7">ATP synthase protein I</fullName>
    </submittedName>
</protein>
<reference evidence="7 8" key="1">
    <citation type="submission" date="2017-04" db="EMBL/GenBank/DDBJ databases">
        <authorList>
            <person name="Afonso C.L."/>
            <person name="Miller P.J."/>
            <person name="Scott M.A."/>
            <person name="Spackman E."/>
            <person name="Goraichik I."/>
            <person name="Dimitrov K.M."/>
            <person name="Suarez D.L."/>
            <person name="Swayne D.E."/>
        </authorList>
    </citation>
    <scope>NUCLEOTIDE SEQUENCE [LARGE SCALE GENOMIC DNA]</scope>
    <source>
        <strain evidence="7 8">DSM 12555</strain>
    </source>
</reference>
<comment type="subcellular location">
    <subcellularLocation>
        <location evidence="1">Cell membrane</location>
        <topology evidence="1">Multi-pass membrane protein</topology>
    </subcellularLocation>
</comment>
<evidence type="ECO:0000256" key="4">
    <source>
        <dbReference type="ARBA" id="ARBA00022989"/>
    </source>
</evidence>
<accession>A0A1W1XW79</accession>
<feature type="transmembrane region" description="Helical" evidence="6">
    <location>
        <begin position="37"/>
        <end position="60"/>
    </location>
</feature>
<keyword evidence="2" id="KW-1003">Cell membrane</keyword>
<dbReference type="AlphaFoldDB" id="A0A1W1XW79"/>
<dbReference type="EMBL" id="FWXH01000022">
    <property type="protein sequence ID" value="SMC28137.1"/>
    <property type="molecule type" value="Genomic_DNA"/>
</dbReference>
<dbReference type="STRING" id="1121291.SAMN02745134_03406"/>
<sequence length="118" mass="13352">MDSEVKFILKRVFVIDIIIAVLAFIISYVFYKPYDYIIIVGLILAAFNFVLNAISTSFILSISGKKFLTILISAFRIIITLCIVIILCGNDKFKYIAIIIGYTLHYIAVILHGLTIKK</sequence>
<evidence type="ECO:0000256" key="6">
    <source>
        <dbReference type="SAM" id="Phobius"/>
    </source>
</evidence>
<feature type="transmembrane region" description="Helical" evidence="6">
    <location>
        <begin position="12"/>
        <end position="31"/>
    </location>
</feature>
<dbReference type="InterPro" id="IPR005598">
    <property type="entry name" value="ATP_synth_I"/>
</dbReference>
<name>A0A1W1XW79_9CLOT</name>
<keyword evidence="4 6" id="KW-1133">Transmembrane helix</keyword>
<evidence type="ECO:0000313" key="8">
    <source>
        <dbReference type="Proteomes" id="UP000192468"/>
    </source>
</evidence>
<gene>
    <name evidence="7" type="ORF">SAMN02745134_03406</name>
</gene>
<dbReference type="Proteomes" id="UP000192468">
    <property type="component" value="Unassembled WGS sequence"/>
</dbReference>
<organism evidence="7 8">
    <name type="scientific">Clostridium acidisoli DSM 12555</name>
    <dbReference type="NCBI Taxonomy" id="1121291"/>
    <lineage>
        <taxon>Bacteria</taxon>
        <taxon>Bacillati</taxon>
        <taxon>Bacillota</taxon>
        <taxon>Clostridia</taxon>
        <taxon>Eubacteriales</taxon>
        <taxon>Clostridiaceae</taxon>
        <taxon>Clostridium</taxon>
    </lineage>
</organism>
<feature type="transmembrane region" description="Helical" evidence="6">
    <location>
        <begin position="67"/>
        <end position="87"/>
    </location>
</feature>
<evidence type="ECO:0000256" key="3">
    <source>
        <dbReference type="ARBA" id="ARBA00022692"/>
    </source>
</evidence>
<proteinExistence type="predicted"/>
<dbReference type="OrthoDB" id="1938348at2"/>
<keyword evidence="8" id="KW-1185">Reference proteome</keyword>
<evidence type="ECO:0000256" key="5">
    <source>
        <dbReference type="ARBA" id="ARBA00023136"/>
    </source>
</evidence>
<feature type="transmembrane region" description="Helical" evidence="6">
    <location>
        <begin position="93"/>
        <end position="114"/>
    </location>
</feature>
<dbReference type="GO" id="GO:0005886">
    <property type="term" value="C:plasma membrane"/>
    <property type="evidence" value="ECO:0007669"/>
    <property type="project" value="UniProtKB-SubCell"/>
</dbReference>